<keyword evidence="1 6" id="KW-0479">Metal-binding</keyword>
<comment type="caution">
    <text evidence="6">Lacks conserved residue(s) required for the propagation of feature annotation.</text>
</comment>
<dbReference type="InterPro" id="IPR033756">
    <property type="entry name" value="YlxH/NBP35"/>
</dbReference>
<dbReference type="GO" id="GO:0016226">
    <property type="term" value="P:iron-sulfur cluster assembly"/>
    <property type="evidence" value="ECO:0007669"/>
    <property type="project" value="InterPro"/>
</dbReference>
<dbReference type="SUPFAM" id="SSF52540">
    <property type="entry name" value="P-loop containing nucleoside triphosphate hydrolases"/>
    <property type="match status" value="1"/>
</dbReference>
<gene>
    <name evidence="7" type="ORF">SAMN04488105_105331</name>
</gene>
<reference evidence="8" key="1">
    <citation type="submission" date="2016-10" db="EMBL/GenBank/DDBJ databases">
        <authorList>
            <person name="Varghese N."/>
            <person name="Submissions S."/>
        </authorList>
    </citation>
    <scope>NUCLEOTIDE SEQUENCE [LARGE SCALE GENOMIC DNA]</scope>
    <source>
        <strain evidence="8">DSM 10146</strain>
    </source>
</reference>
<keyword evidence="8" id="KW-1185">Reference proteome</keyword>
<keyword evidence="5 6" id="KW-0411">Iron-sulfur</keyword>
<evidence type="ECO:0000256" key="4">
    <source>
        <dbReference type="ARBA" id="ARBA00023004"/>
    </source>
</evidence>
<evidence type="ECO:0000256" key="6">
    <source>
        <dbReference type="HAMAP-Rule" id="MF_02040"/>
    </source>
</evidence>
<proteinExistence type="inferred from homology"/>
<dbReference type="InterPro" id="IPR019591">
    <property type="entry name" value="Mrp/NBP35_ATP-bd"/>
</dbReference>
<dbReference type="GO" id="GO:0051539">
    <property type="term" value="F:4 iron, 4 sulfur cluster binding"/>
    <property type="evidence" value="ECO:0007669"/>
    <property type="project" value="TreeGrafter"/>
</dbReference>
<accession>A0A1G7EFW8</accession>
<dbReference type="STRING" id="282683.SAMN04488105_105331"/>
<keyword evidence="2 6" id="KW-0547">Nucleotide-binding</keyword>
<sequence length="369" mass="39140">MDFLTPEEKASVPKTDCGLGHACQFCPKESSCTLDKPYHNKVLIERRLQEIGQIIVVLANKGGVGKSTVSANLAAGLARNGFRVGVADADIHGPNQSRFFGFSGAKIRTTKAGLQTHGFVADGNAHPVEVGSLAFMLEDDTTPIVWRDAYKHDFIHHLIGSFDWGSLDFLVVDMPPGTGNELITLCDMLEGSNVSAVLVTSPQAVAQMDSLKAGRFCRERGLPVIGAVVNMAGVQCPHCHEEFHLFPDAGIGEALAKLDIDKIAEIPLSPELALGSDRGEPIVTALPDSAVARAFDPMIDAVSALGRAGFHQAVAATMKDVFAENLNDADLKEALAALPAGAVGADLSELLNQEASRLKQASQPVKERG</sequence>
<dbReference type="InterPro" id="IPR044304">
    <property type="entry name" value="NUBPL-like"/>
</dbReference>
<name>A0A1G7EFW8_9RHOB</name>
<comment type="subunit">
    <text evidence="6">Homodimer.</text>
</comment>
<organism evidence="7 8">
    <name type="scientific">Salipiger thiooxidans</name>
    <dbReference type="NCBI Taxonomy" id="282683"/>
    <lineage>
        <taxon>Bacteria</taxon>
        <taxon>Pseudomonadati</taxon>
        <taxon>Pseudomonadota</taxon>
        <taxon>Alphaproteobacteria</taxon>
        <taxon>Rhodobacterales</taxon>
        <taxon>Roseobacteraceae</taxon>
        <taxon>Salipiger</taxon>
    </lineage>
</organism>
<comment type="similarity">
    <text evidence="6">Belongs to the Mrp/NBP35 ATP-binding proteins family.</text>
</comment>
<dbReference type="PANTHER" id="PTHR42961">
    <property type="entry name" value="IRON-SULFUR PROTEIN NUBPL"/>
    <property type="match status" value="1"/>
</dbReference>
<dbReference type="GO" id="GO:0140663">
    <property type="term" value="F:ATP-dependent FeS chaperone activity"/>
    <property type="evidence" value="ECO:0007669"/>
    <property type="project" value="InterPro"/>
</dbReference>
<dbReference type="EMBL" id="FNAV01000005">
    <property type="protein sequence ID" value="SDE62532.1"/>
    <property type="molecule type" value="Genomic_DNA"/>
</dbReference>
<dbReference type="Gene3D" id="3.40.50.300">
    <property type="entry name" value="P-loop containing nucleotide triphosphate hydrolases"/>
    <property type="match status" value="1"/>
</dbReference>
<evidence type="ECO:0000313" key="8">
    <source>
        <dbReference type="Proteomes" id="UP000198994"/>
    </source>
</evidence>
<evidence type="ECO:0000256" key="5">
    <source>
        <dbReference type="ARBA" id="ARBA00023014"/>
    </source>
</evidence>
<keyword evidence="6" id="KW-0378">Hydrolase</keyword>
<dbReference type="OrthoDB" id="9809679at2"/>
<dbReference type="GO" id="GO:0046872">
    <property type="term" value="F:metal ion binding"/>
    <property type="evidence" value="ECO:0007669"/>
    <property type="project" value="UniProtKB-KW"/>
</dbReference>
<dbReference type="CDD" id="cd02037">
    <property type="entry name" value="Mrp_NBP35"/>
    <property type="match status" value="1"/>
</dbReference>
<dbReference type="GO" id="GO:0005524">
    <property type="term" value="F:ATP binding"/>
    <property type="evidence" value="ECO:0007669"/>
    <property type="project" value="UniProtKB-UniRule"/>
</dbReference>
<evidence type="ECO:0000256" key="2">
    <source>
        <dbReference type="ARBA" id="ARBA00022741"/>
    </source>
</evidence>
<comment type="function">
    <text evidence="6">Binds and transfers iron-sulfur (Fe-S) clusters to target apoproteins. Can hydrolyze ATP.</text>
</comment>
<dbReference type="AlphaFoldDB" id="A0A1G7EFW8"/>
<evidence type="ECO:0000256" key="3">
    <source>
        <dbReference type="ARBA" id="ARBA00022840"/>
    </source>
</evidence>
<dbReference type="RefSeq" id="WP_089958399.1">
    <property type="nucleotide sequence ID" value="NZ_FNAV01000005.1"/>
</dbReference>
<dbReference type="GO" id="GO:0016887">
    <property type="term" value="F:ATP hydrolysis activity"/>
    <property type="evidence" value="ECO:0007669"/>
    <property type="project" value="UniProtKB-UniRule"/>
</dbReference>
<keyword evidence="4 6" id="KW-0408">Iron</keyword>
<evidence type="ECO:0000313" key="7">
    <source>
        <dbReference type="EMBL" id="SDE62532.1"/>
    </source>
</evidence>
<dbReference type="Pfam" id="PF10609">
    <property type="entry name" value="ParA"/>
    <property type="match status" value="1"/>
</dbReference>
<dbReference type="PANTHER" id="PTHR42961:SF2">
    <property type="entry name" value="IRON-SULFUR PROTEIN NUBPL"/>
    <property type="match status" value="1"/>
</dbReference>
<dbReference type="Proteomes" id="UP000198994">
    <property type="component" value="Unassembled WGS sequence"/>
</dbReference>
<evidence type="ECO:0000256" key="1">
    <source>
        <dbReference type="ARBA" id="ARBA00022723"/>
    </source>
</evidence>
<protein>
    <recommendedName>
        <fullName evidence="6">Iron-sulfur cluster carrier protein</fullName>
    </recommendedName>
</protein>
<dbReference type="HAMAP" id="MF_02040">
    <property type="entry name" value="Mrp_NBP35"/>
    <property type="match status" value="1"/>
</dbReference>
<dbReference type="InterPro" id="IPR027417">
    <property type="entry name" value="P-loop_NTPase"/>
</dbReference>
<keyword evidence="3 6" id="KW-0067">ATP-binding</keyword>